<evidence type="ECO:0000313" key="1">
    <source>
        <dbReference type="EMBL" id="NVD39664.1"/>
    </source>
</evidence>
<dbReference type="GO" id="GO:0008115">
    <property type="term" value="F:sarcosine oxidase activity"/>
    <property type="evidence" value="ECO:0007669"/>
    <property type="project" value="InterPro"/>
</dbReference>
<dbReference type="Proteomes" id="UP000520198">
    <property type="component" value="Unassembled WGS sequence"/>
</dbReference>
<evidence type="ECO:0000313" key="2">
    <source>
        <dbReference type="Proteomes" id="UP000520198"/>
    </source>
</evidence>
<dbReference type="InterPro" id="IPR006279">
    <property type="entry name" value="SoxD"/>
</dbReference>
<keyword evidence="2" id="KW-1185">Reference proteome</keyword>
<dbReference type="EMBL" id="JABWDU010000002">
    <property type="protein sequence ID" value="NVD39664.1"/>
    <property type="molecule type" value="Genomic_DNA"/>
</dbReference>
<dbReference type="RefSeq" id="WP_176353160.1">
    <property type="nucleotide sequence ID" value="NZ_JABWDU010000002.1"/>
</dbReference>
<reference evidence="1 2" key="1">
    <citation type="submission" date="2020-06" db="EMBL/GenBank/DDBJ databases">
        <authorList>
            <person name="Grouzdev D.S."/>
        </authorList>
    </citation>
    <scope>NUCLEOTIDE SEQUENCE [LARGE SCALE GENOMIC DNA]</scope>
    <source>
        <strain evidence="1 2">HO-A22</strain>
    </source>
</reference>
<dbReference type="GO" id="GO:0046653">
    <property type="term" value="P:tetrahydrofolate metabolic process"/>
    <property type="evidence" value="ECO:0007669"/>
    <property type="project" value="InterPro"/>
</dbReference>
<organism evidence="1 2">
    <name type="scientific">Ensifer oleiphilus</name>
    <dbReference type="NCBI Taxonomy" id="2742698"/>
    <lineage>
        <taxon>Bacteria</taxon>
        <taxon>Pseudomonadati</taxon>
        <taxon>Pseudomonadota</taxon>
        <taxon>Alphaproteobacteria</taxon>
        <taxon>Hyphomicrobiales</taxon>
        <taxon>Rhizobiaceae</taxon>
        <taxon>Sinorhizobium/Ensifer group</taxon>
        <taxon>Ensifer</taxon>
    </lineage>
</organism>
<proteinExistence type="predicted"/>
<dbReference type="AlphaFoldDB" id="A0A7Y6Q5X0"/>
<dbReference type="Gene3D" id="3.30.2270.10">
    <property type="entry name" value="Folate-binding superfamily"/>
    <property type="match status" value="1"/>
</dbReference>
<sequence>MASLITCPHCGVRPKEEFAVRGDASLIRPASSASDAAWHDYVYVRVNPRGRTLEHWHHVAGCRRFLVVERDTVTHEVYSVVDGAAAAREVRR</sequence>
<dbReference type="Pfam" id="PF04267">
    <property type="entry name" value="SoxD"/>
    <property type="match status" value="1"/>
</dbReference>
<protein>
    <submittedName>
        <fullName evidence="1">Sarcosine oxidase subunit delta</fullName>
    </submittedName>
</protein>
<comment type="caution">
    <text evidence="1">The sequence shown here is derived from an EMBL/GenBank/DDBJ whole genome shotgun (WGS) entry which is preliminary data.</text>
</comment>
<gene>
    <name evidence="1" type="ORF">HT585_12405</name>
</gene>
<dbReference type="InterPro" id="IPR038561">
    <property type="entry name" value="SoxD_sf"/>
</dbReference>
<name>A0A7Y6Q5X0_9HYPH</name>
<accession>A0A7Y6Q5X0</accession>